<sequence>MTETPPEDLRQLVEVTWRTHIGLPEDWSQTQKANFVADEALRISDLIETQMQGQGPLVRQWWDEHGEAPDYLTTVTLIETARRSITEAVLAQELYEQIPHSEEDFPEPVSVEEAQEREALQEQVRLQDAAGDRDRWTDPLRRRDPSSEASELSRQLWADRSALFRVTGAFLLQARIEDSEPVPTGPSDPLAASFTNQVSQALLAAGKPLDGPGRLVDP</sequence>
<evidence type="ECO:0000256" key="1">
    <source>
        <dbReference type="SAM" id="MobiDB-lite"/>
    </source>
</evidence>
<feature type="region of interest" description="Disordered" evidence="1">
    <location>
        <begin position="124"/>
        <end position="152"/>
    </location>
</feature>
<protein>
    <submittedName>
        <fullName evidence="2">Uncharacterized protein</fullName>
    </submittedName>
</protein>
<reference evidence="2" key="1">
    <citation type="submission" date="2020-12" db="EMBL/GenBank/DDBJ databases">
        <title>Antrihabitans popcorni sp. nov. and Antrihabitans auranticaus sp. nov., isolated from a larva cave.</title>
        <authorList>
            <person name="Lee S.D."/>
            <person name="Kim I.S."/>
        </authorList>
    </citation>
    <scope>NUCLEOTIDE SEQUENCE</scope>
    <source>
        <strain evidence="2">YC3-6</strain>
    </source>
</reference>
<proteinExistence type="predicted"/>
<feature type="compositionally biased region" description="Basic and acidic residues" evidence="1">
    <location>
        <begin position="130"/>
        <end position="146"/>
    </location>
</feature>
<accession>A0A934NX63</accession>
<evidence type="ECO:0000313" key="2">
    <source>
        <dbReference type="EMBL" id="MBJ8342893.1"/>
    </source>
</evidence>
<gene>
    <name evidence="2" type="ORF">JGU71_28785</name>
</gene>
<dbReference type="Proteomes" id="UP000655868">
    <property type="component" value="Unassembled WGS sequence"/>
</dbReference>
<name>A0A934NX63_9NOCA</name>
<keyword evidence="3" id="KW-1185">Reference proteome</keyword>
<evidence type="ECO:0000313" key="3">
    <source>
        <dbReference type="Proteomes" id="UP000655868"/>
    </source>
</evidence>
<dbReference type="EMBL" id="JAEMNV010000017">
    <property type="protein sequence ID" value="MBJ8342893.1"/>
    <property type="molecule type" value="Genomic_DNA"/>
</dbReference>
<organism evidence="2 3">
    <name type="scientific">Antrihabitans stalagmiti</name>
    <dbReference type="NCBI Taxonomy" id="2799499"/>
    <lineage>
        <taxon>Bacteria</taxon>
        <taxon>Bacillati</taxon>
        <taxon>Actinomycetota</taxon>
        <taxon>Actinomycetes</taxon>
        <taxon>Mycobacteriales</taxon>
        <taxon>Nocardiaceae</taxon>
        <taxon>Antrihabitans</taxon>
    </lineage>
</organism>
<dbReference type="AlphaFoldDB" id="A0A934NX63"/>
<dbReference type="RefSeq" id="WP_199708595.1">
    <property type="nucleotide sequence ID" value="NZ_JAEMNV010000017.1"/>
</dbReference>
<comment type="caution">
    <text evidence="2">The sequence shown here is derived from an EMBL/GenBank/DDBJ whole genome shotgun (WGS) entry which is preliminary data.</text>
</comment>